<accession>A0A6S6WDY0</accession>
<organism evidence="1 2">
    <name type="scientific">Pyrenophora teres f. teres</name>
    <dbReference type="NCBI Taxonomy" id="97479"/>
    <lineage>
        <taxon>Eukaryota</taxon>
        <taxon>Fungi</taxon>
        <taxon>Dikarya</taxon>
        <taxon>Ascomycota</taxon>
        <taxon>Pezizomycotina</taxon>
        <taxon>Dothideomycetes</taxon>
        <taxon>Pleosporomycetidae</taxon>
        <taxon>Pleosporales</taxon>
        <taxon>Pleosporineae</taxon>
        <taxon>Pleosporaceae</taxon>
        <taxon>Pyrenophora</taxon>
    </lineage>
</organism>
<dbReference type="AlphaFoldDB" id="A0A6S6WDY0"/>
<sequence>MRLSAIAMTISMVSLTTAQGNWNCRNKDDPDARATEKFEENYPYGICINDAGLGLARKCQKDFSCIVNHNGCYPLNADHANCS</sequence>
<proteinExistence type="predicted"/>
<dbReference type="Proteomes" id="UP000472372">
    <property type="component" value="Chromosome 6"/>
</dbReference>
<name>A0A6S6WDY0_9PLEO</name>
<protein>
    <submittedName>
        <fullName evidence="1">Uncharacterized protein</fullName>
    </submittedName>
</protein>
<reference evidence="1" key="1">
    <citation type="submission" date="2021-02" db="EMBL/GenBank/DDBJ databases">
        <authorList>
            <person name="Syme A R."/>
            <person name="Syme A R."/>
            <person name="Moolhuijzen P."/>
        </authorList>
    </citation>
    <scope>NUCLEOTIDE SEQUENCE</scope>
    <source>
        <strain evidence="1">W1-1</strain>
    </source>
</reference>
<evidence type="ECO:0000313" key="1">
    <source>
        <dbReference type="EMBL" id="CAE7187610.1"/>
    </source>
</evidence>
<dbReference type="EMBL" id="HG992982">
    <property type="protein sequence ID" value="CAE7187610.1"/>
    <property type="molecule type" value="Genomic_DNA"/>
</dbReference>
<evidence type="ECO:0000313" key="2">
    <source>
        <dbReference type="Proteomes" id="UP000472372"/>
    </source>
</evidence>
<gene>
    <name evidence="1" type="ORF">PTTW11_07177</name>
</gene>